<dbReference type="KEGG" id="vg:26520525"/>
<evidence type="ECO:0000313" key="2">
    <source>
        <dbReference type="Proteomes" id="UP000201918"/>
    </source>
</evidence>
<proteinExistence type="predicted"/>
<dbReference type="RefSeq" id="YP_009191796.1">
    <property type="nucleotide sequence ID" value="NC_028702.1"/>
</dbReference>
<name>A0A0F7IJV3_9CAUD</name>
<dbReference type="GeneID" id="26520525"/>
<protein>
    <submittedName>
        <fullName evidence="1">Uncharacterized protein</fullName>
    </submittedName>
</protein>
<reference evidence="1 2" key="1">
    <citation type="submission" date="2015-04" db="EMBL/GenBank/DDBJ databases">
        <title>Isolation and genomic analysis of Delftia bacteriophage IME-DE1.</title>
        <authorList>
            <person name="Kang H."/>
        </authorList>
    </citation>
    <scope>NUCLEOTIDE SEQUENCE [LARGE SCALE GENOMIC DNA]</scope>
</reference>
<sequence>MTYSVKIFHRTTGHFHAYLDLKGRSEWKTRSIAAKHGREFAKRFPEFICALEDEEGKLSTINGYSYSRDKGLHLYTDASSLHVPHEAIIKVARKLGLKCIDHSEWLGLDLISIIKAHKEVL</sequence>
<dbReference type="Proteomes" id="UP000201918">
    <property type="component" value="Segment"/>
</dbReference>
<keyword evidence="2" id="KW-1185">Reference proteome</keyword>
<organism evidence="1 2">
    <name type="scientific">Delftia phage IME-DE1</name>
    <dbReference type="NCBI Taxonomy" id="1647385"/>
    <lineage>
        <taxon>Viruses</taxon>
        <taxon>Duplodnaviria</taxon>
        <taxon>Heunggongvirae</taxon>
        <taxon>Uroviricota</taxon>
        <taxon>Caudoviricetes</taxon>
        <taxon>Autographivirales</taxon>
        <taxon>Autotranscriptaviridae</taxon>
        <taxon>Piedvirus</taxon>
        <taxon>Piedvirus IMEDE1</taxon>
    </lineage>
</organism>
<evidence type="ECO:0000313" key="1">
    <source>
        <dbReference type="EMBL" id="AKG94476.1"/>
    </source>
</evidence>
<dbReference type="EMBL" id="KR153873">
    <property type="protein sequence ID" value="AKG94476.1"/>
    <property type="molecule type" value="Genomic_DNA"/>
</dbReference>
<accession>A0A0F7IJV3</accession>